<dbReference type="AlphaFoldDB" id="X1NXF4"/>
<feature type="region of interest" description="Disordered" evidence="1">
    <location>
        <begin position="24"/>
        <end position="47"/>
    </location>
</feature>
<evidence type="ECO:0000313" key="2">
    <source>
        <dbReference type="EMBL" id="GAI48278.1"/>
    </source>
</evidence>
<protein>
    <submittedName>
        <fullName evidence="2">Uncharacterized protein</fullName>
    </submittedName>
</protein>
<evidence type="ECO:0000256" key="1">
    <source>
        <dbReference type="SAM" id="MobiDB-lite"/>
    </source>
</evidence>
<gene>
    <name evidence="2" type="ORF">S06H3_57579</name>
</gene>
<reference evidence="2" key="1">
    <citation type="journal article" date="2014" name="Front. Microbiol.">
        <title>High frequency of phylogenetically diverse reductive dehalogenase-homologous genes in deep subseafloor sedimentary metagenomes.</title>
        <authorList>
            <person name="Kawai M."/>
            <person name="Futagami T."/>
            <person name="Toyoda A."/>
            <person name="Takaki Y."/>
            <person name="Nishi S."/>
            <person name="Hori S."/>
            <person name="Arai W."/>
            <person name="Tsubouchi T."/>
            <person name="Morono Y."/>
            <person name="Uchiyama I."/>
            <person name="Ito T."/>
            <person name="Fujiyama A."/>
            <person name="Inagaki F."/>
            <person name="Takami H."/>
        </authorList>
    </citation>
    <scope>NUCLEOTIDE SEQUENCE</scope>
    <source>
        <strain evidence="2">Expedition CK06-06</strain>
    </source>
</reference>
<organism evidence="2">
    <name type="scientific">marine sediment metagenome</name>
    <dbReference type="NCBI Taxonomy" id="412755"/>
    <lineage>
        <taxon>unclassified sequences</taxon>
        <taxon>metagenomes</taxon>
        <taxon>ecological metagenomes</taxon>
    </lineage>
</organism>
<name>X1NXF4_9ZZZZ</name>
<comment type="caution">
    <text evidence="2">The sequence shown here is derived from an EMBL/GenBank/DDBJ whole genome shotgun (WGS) entry which is preliminary data.</text>
</comment>
<accession>X1NXF4</accession>
<proteinExistence type="predicted"/>
<dbReference type="EMBL" id="BARV01037175">
    <property type="protein sequence ID" value="GAI48278.1"/>
    <property type="molecule type" value="Genomic_DNA"/>
</dbReference>
<sequence length="47" mass="5223">MALPIPNALTGAPRSLNREIRAEIDPAGDHDPDQLEPDLIERALRTY</sequence>